<dbReference type="InterPro" id="IPR000711">
    <property type="entry name" value="ATPase_OSCP/dsu"/>
</dbReference>
<evidence type="ECO:0000256" key="2">
    <source>
        <dbReference type="ARBA" id="ARBA00022448"/>
    </source>
</evidence>
<dbReference type="SUPFAM" id="SSF47928">
    <property type="entry name" value="N-terminal domain of the delta subunit of the F1F0-ATP synthase"/>
    <property type="match status" value="1"/>
</dbReference>
<dbReference type="GO" id="GO:0016787">
    <property type="term" value="F:hydrolase activity"/>
    <property type="evidence" value="ECO:0007669"/>
    <property type="project" value="UniProtKB-KW"/>
</dbReference>
<dbReference type="PRINTS" id="PR00125">
    <property type="entry name" value="ATPASEDELTA"/>
</dbReference>
<keyword evidence="4 8" id="KW-0406">Ion transport</keyword>
<dbReference type="PANTHER" id="PTHR11910">
    <property type="entry name" value="ATP SYNTHASE DELTA CHAIN"/>
    <property type="match status" value="1"/>
</dbReference>
<evidence type="ECO:0000256" key="4">
    <source>
        <dbReference type="ARBA" id="ARBA00023065"/>
    </source>
</evidence>
<dbReference type="GO" id="GO:0046933">
    <property type="term" value="F:proton-transporting ATP synthase activity, rotational mechanism"/>
    <property type="evidence" value="ECO:0007669"/>
    <property type="project" value="UniProtKB-UniRule"/>
</dbReference>
<protein>
    <recommendedName>
        <fullName evidence="8">ATP synthase subunit delta</fullName>
    </recommendedName>
    <alternativeName>
        <fullName evidence="8">ATP synthase F(1) sector subunit delta</fullName>
    </alternativeName>
    <alternativeName>
        <fullName evidence="8">F-type ATPase subunit delta</fullName>
        <shortName evidence="8">F-ATPase subunit delta</shortName>
    </alternativeName>
</protein>
<dbReference type="Proteomes" id="UP000030321">
    <property type="component" value="Unassembled WGS sequence"/>
</dbReference>
<keyword evidence="9" id="KW-0378">Hydrolase</keyword>
<dbReference type="NCBIfam" id="TIGR01145">
    <property type="entry name" value="ATP_synt_delta"/>
    <property type="match status" value="1"/>
</dbReference>
<comment type="function">
    <text evidence="8">This protein is part of the stalk that links CF(0) to CF(1). It either transmits conformational changes from CF(0) to CF(1) or is implicated in proton conduction.</text>
</comment>
<keyword evidence="5 8" id="KW-0472">Membrane</keyword>
<organism evidence="9 10">
    <name type="scientific">Microcystis aeruginosa NIES-44</name>
    <dbReference type="NCBI Taxonomy" id="449439"/>
    <lineage>
        <taxon>Bacteria</taxon>
        <taxon>Bacillati</taxon>
        <taxon>Cyanobacteriota</taxon>
        <taxon>Cyanophyceae</taxon>
        <taxon>Oscillatoriophycideae</taxon>
        <taxon>Chroococcales</taxon>
        <taxon>Microcystaceae</taxon>
        <taxon>Microcystis</taxon>
    </lineage>
</organism>
<dbReference type="InterPro" id="IPR020781">
    <property type="entry name" value="ATPase_OSCP/d_CS"/>
</dbReference>
<comment type="function">
    <text evidence="8">F(1)F(0) ATP synthase produces ATP from ADP in the presence of a proton or sodium gradient. F-type ATPases consist of two structural domains, F(1) containing the extramembraneous catalytic core and F(0) containing the membrane proton channel, linked together by a central stalk and a peripheral stalk. During catalysis, ATP synthesis in the catalytic domain of F(1) is coupled via a rotary mechanism of the central stalk subunits to proton translocation.</text>
</comment>
<dbReference type="PROSITE" id="PS00389">
    <property type="entry name" value="ATPASE_DELTA"/>
    <property type="match status" value="1"/>
</dbReference>
<evidence type="ECO:0000256" key="8">
    <source>
        <dbReference type="HAMAP-Rule" id="MF_01416"/>
    </source>
</evidence>
<dbReference type="Pfam" id="PF00213">
    <property type="entry name" value="OSCP"/>
    <property type="match status" value="1"/>
</dbReference>
<comment type="caution">
    <text evidence="9">The sequence shown here is derived from an EMBL/GenBank/DDBJ whole genome shotgun (WGS) entry which is preliminary data.</text>
</comment>
<dbReference type="GO" id="GO:0031676">
    <property type="term" value="C:plasma membrane-derived thylakoid membrane"/>
    <property type="evidence" value="ECO:0007669"/>
    <property type="project" value="UniProtKB-SubCell"/>
</dbReference>
<dbReference type="AlphaFoldDB" id="A0A0A1VXY7"/>
<accession>A0A0A1VXY7</accession>
<proteinExistence type="inferred from homology"/>
<comment type="subcellular location">
    <subcellularLocation>
        <location evidence="8">Cellular thylakoid membrane</location>
        <topology evidence="8">Peripheral membrane protein</topology>
    </subcellularLocation>
    <subcellularLocation>
        <location evidence="1">Membrane</location>
    </subcellularLocation>
</comment>
<evidence type="ECO:0000256" key="3">
    <source>
        <dbReference type="ARBA" id="ARBA00022781"/>
    </source>
</evidence>
<keyword evidence="7 8" id="KW-0066">ATP synthesis</keyword>
<dbReference type="Gene3D" id="1.10.520.20">
    <property type="entry name" value="N-terminal domain of the delta subunit of the F1F0-ATP synthase"/>
    <property type="match status" value="1"/>
</dbReference>
<evidence type="ECO:0000313" key="10">
    <source>
        <dbReference type="Proteomes" id="UP000030321"/>
    </source>
</evidence>
<dbReference type="HAMAP" id="MF_01416">
    <property type="entry name" value="ATP_synth_delta_bact"/>
    <property type="match status" value="1"/>
</dbReference>
<gene>
    <name evidence="8" type="primary">atpH</name>
    <name evidence="8" type="synonym">atpD</name>
    <name evidence="9" type="ORF">N44_03195</name>
</gene>
<dbReference type="EMBL" id="BBPA01000059">
    <property type="protein sequence ID" value="GAL94615.1"/>
    <property type="molecule type" value="Genomic_DNA"/>
</dbReference>
<evidence type="ECO:0000256" key="6">
    <source>
        <dbReference type="ARBA" id="ARBA00023196"/>
    </source>
</evidence>
<reference evidence="10" key="1">
    <citation type="journal article" date="2015" name="Genome">
        <title>Whole Genome Sequence of the Non-Microcystin-Producing Microcystis aeruginosa Strain NIES-44.</title>
        <authorList>
            <person name="Okano K."/>
            <person name="Miyata N."/>
            <person name="Ozaki Y."/>
        </authorList>
    </citation>
    <scope>NUCLEOTIDE SEQUENCE [LARGE SCALE GENOMIC DNA]</scope>
    <source>
        <strain evidence="10">NIES-44</strain>
    </source>
</reference>
<comment type="similarity">
    <text evidence="8">Belongs to the ATPase delta chain family.</text>
</comment>
<dbReference type="InterPro" id="IPR026015">
    <property type="entry name" value="ATP_synth_OSCP/delta_N_sf"/>
</dbReference>
<sequence length="182" mass="19643">MQGSLISSEIAEPYAQALLSVAQSSGQLEAIGGEIKSLLELLENAPDLRAFIGNPVIKEEAKKAVLSQVMGSSANPYLTNFMMLLVDKRRIQFLEPVCQQYLTLARVLTNTVLAEVSSATELNDSQKQIVIDKVKTLTGANVVELKTKVDASLIGGVVIKVGSQVFDASIRGQLQRLSLSLR</sequence>
<name>A0A0A1VXY7_MICAE</name>
<evidence type="ECO:0000256" key="1">
    <source>
        <dbReference type="ARBA" id="ARBA00004370"/>
    </source>
</evidence>
<evidence type="ECO:0000256" key="7">
    <source>
        <dbReference type="ARBA" id="ARBA00023310"/>
    </source>
</evidence>
<keyword evidence="6 8" id="KW-0139">CF(1)</keyword>
<evidence type="ECO:0000256" key="5">
    <source>
        <dbReference type="ARBA" id="ARBA00023136"/>
    </source>
</evidence>
<keyword evidence="2 8" id="KW-0813">Transport</keyword>
<evidence type="ECO:0000313" key="9">
    <source>
        <dbReference type="EMBL" id="GAL94615.1"/>
    </source>
</evidence>
<keyword evidence="3 8" id="KW-0375">Hydrogen ion transport</keyword>
<dbReference type="GO" id="GO:0045259">
    <property type="term" value="C:proton-transporting ATP synthase complex"/>
    <property type="evidence" value="ECO:0007669"/>
    <property type="project" value="UniProtKB-KW"/>
</dbReference>
<dbReference type="RefSeq" id="WP_045360743.1">
    <property type="nucleotide sequence ID" value="NZ_BBPA01000059.1"/>
</dbReference>
<keyword evidence="8" id="KW-0793">Thylakoid</keyword>